<dbReference type="PANTHER" id="PTHR34385">
    <property type="entry name" value="D-ALANYL-D-ALANINE CARBOXYPEPTIDASE"/>
    <property type="match status" value="1"/>
</dbReference>
<comment type="caution">
    <text evidence="3">The sequence shown here is derived from an EMBL/GenBank/DDBJ whole genome shotgun (WGS) entry which is preliminary data.</text>
</comment>
<dbReference type="InterPro" id="IPR009045">
    <property type="entry name" value="Zn_M74/Hedgehog-like"/>
</dbReference>
<protein>
    <submittedName>
        <fullName evidence="2 3">Peptidase</fullName>
        <ecNumber evidence="2">3.4.16.4</ecNumber>
    </submittedName>
</protein>
<dbReference type="GO" id="GO:0009002">
    <property type="term" value="F:serine-type D-Ala-D-Ala carboxypeptidase activity"/>
    <property type="evidence" value="ECO:0007669"/>
    <property type="project" value="UniProtKB-EC"/>
</dbReference>
<accession>A0A2S7CWJ0</accession>
<dbReference type="Pfam" id="PF02557">
    <property type="entry name" value="VanY"/>
    <property type="match status" value="1"/>
</dbReference>
<dbReference type="AlphaFoldDB" id="A0A2S7CWJ0"/>
<dbReference type="InterPro" id="IPR052179">
    <property type="entry name" value="DD-CPase-like"/>
</dbReference>
<organism evidence="3 4">
    <name type="scientific">Xanthomonas codiaei</name>
    <dbReference type="NCBI Taxonomy" id="56463"/>
    <lineage>
        <taxon>Bacteria</taxon>
        <taxon>Pseudomonadati</taxon>
        <taxon>Pseudomonadota</taxon>
        <taxon>Gammaproteobacteria</taxon>
        <taxon>Lysobacterales</taxon>
        <taxon>Lysobacteraceae</taxon>
        <taxon>Xanthomonas</taxon>
    </lineage>
</organism>
<keyword evidence="2" id="KW-0645">Protease</keyword>
<dbReference type="Gene3D" id="3.30.1380.10">
    <property type="match status" value="1"/>
</dbReference>
<keyword evidence="5" id="KW-1185">Reference proteome</keyword>
<dbReference type="Proteomes" id="UP001637990">
    <property type="component" value="Unassembled WGS sequence"/>
</dbReference>
<keyword evidence="2" id="KW-0378">Hydrolase</keyword>
<keyword evidence="2" id="KW-0121">Carboxypeptidase</keyword>
<evidence type="ECO:0000313" key="4">
    <source>
        <dbReference type="Proteomes" id="UP000237872"/>
    </source>
</evidence>
<dbReference type="EMBL" id="JBJGBS010000008">
    <property type="protein sequence ID" value="MFO3704035.1"/>
    <property type="molecule type" value="Genomic_DNA"/>
</dbReference>
<dbReference type="CDD" id="cd14852">
    <property type="entry name" value="LD-carboxypeptidase"/>
    <property type="match status" value="1"/>
</dbReference>
<dbReference type="EMBL" id="MDEC01000003">
    <property type="protein sequence ID" value="PPU65967.1"/>
    <property type="molecule type" value="Genomic_DNA"/>
</dbReference>
<evidence type="ECO:0000313" key="2">
    <source>
        <dbReference type="EMBL" id="MFO3704035.1"/>
    </source>
</evidence>
<evidence type="ECO:0000313" key="3">
    <source>
        <dbReference type="EMBL" id="PPU65967.1"/>
    </source>
</evidence>
<dbReference type="GO" id="GO:0006508">
    <property type="term" value="P:proteolysis"/>
    <property type="evidence" value="ECO:0007669"/>
    <property type="project" value="InterPro"/>
</dbReference>
<evidence type="ECO:0000259" key="1">
    <source>
        <dbReference type="Pfam" id="PF02557"/>
    </source>
</evidence>
<dbReference type="EC" id="3.4.16.4" evidence="2"/>
<dbReference type="PANTHER" id="PTHR34385:SF1">
    <property type="entry name" value="PEPTIDOGLYCAN L-ALANYL-D-GLUTAMATE ENDOPEPTIDASE CWLK"/>
    <property type="match status" value="1"/>
</dbReference>
<dbReference type="Proteomes" id="UP000237872">
    <property type="component" value="Unassembled WGS sequence"/>
</dbReference>
<evidence type="ECO:0000313" key="5">
    <source>
        <dbReference type="Proteomes" id="UP001637990"/>
    </source>
</evidence>
<gene>
    <name evidence="2" type="ORF">ACI6Q5_03405</name>
    <name evidence="3" type="ORF">XcodCFBP4690_02740</name>
</gene>
<reference evidence="3 4" key="1">
    <citation type="submission" date="2016-08" db="EMBL/GenBank/DDBJ databases">
        <authorList>
            <person name="Seilhamer J.J."/>
        </authorList>
    </citation>
    <scope>NUCLEOTIDE SEQUENCE [LARGE SCALE GENOMIC DNA]</scope>
    <source>
        <strain evidence="3 4">CFBP4690</strain>
    </source>
</reference>
<dbReference type="InterPro" id="IPR058193">
    <property type="entry name" value="VanY/YodJ_core_dom"/>
</dbReference>
<dbReference type="OrthoDB" id="9792074at2"/>
<reference evidence="2 5" key="2">
    <citation type="submission" date="2024-11" db="EMBL/GenBank/DDBJ databases">
        <title>Genome sequencing of Xanthomonas codiaei.</title>
        <authorList>
            <person name="Studholme D.J."/>
        </authorList>
    </citation>
    <scope>NUCLEOTIDE SEQUENCE [LARGE SCALE GENOMIC DNA]</scope>
    <source>
        <strain evidence="2 5">NCPPB 4350</strain>
    </source>
</reference>
<dbReference type="InterPro" id="IPR003709">
    <property type="entry name" value="VanY-like_core_dom"/>
</dbReference>
<name>A0A2S7CWJ0_9XANT</name>
<dbReference type="RefSeq" id="WP_104539541.1">
    <property type="nucleotide sequence ID" value="NZ_JBJGBS010000008.1"/>
</dbReference>
<feature type="domain" description="D-alanyl-D-alanine carboxypeptidase-like core" evidence="1">
    <location>
        <begin position="140"/>
        <end position="264"/>
    </location>
</feature>
<dbReference type="SUPFAM" id="SSF55166">
    <property type="entry name" value="Hedgehog/DD-peptidase"/>
    <property type="match status" value="1"/>
</dbReference>
<proteinExistence type="predicted"/>
<sequence length="265" mass="29359">MRPTLTLLLNTTAIELLPAALMYARSNADARVLAQADWLLRRKRDGRYLAAQLPWGIMPLIPHLPREPGLDEALDRLQAAATGPVRSSGAALAIDGLQRRLAQLGLAADDYVRQTGLSLIAEPATLQFAGHDRFGRPLWLSDGAARAWRLMRAAALRADIVLDAISGYRSHDYQLGIFERKFARGLSLQQILAVNAAPGFSEHHSGDALDIGTPGELPAEESFEATAAFAWLSRYAPDFGYRLSYPRHNPHGIVYEPWHWRWHAV</sequence>